<keyword evidence="1" id="KW-0732">Signal</keyword>
<proteinExistence type="predicted"/>
<dbReference type="Proteomes" id="UP000243180">
    <property type="component" value="Chromosome"/>
</dbReference>
<dbReference type="RefSeq" id="WP_096361760.1">
    <property type="nucleotide sequence ID" value="NZ_AP014879.1"/>
</dbReference>
<dbReference type="Pfam" id="PF11141">
    <property type="entry name" value="DUF2914"/>
    <property type="match status" value="1"/>
</dbReference>
<gene>
    <name evidence="3" type="ORF">SCL_2801</name>
</gene>
<evidence type="ECO:0000313" key="4">
    <source>
        <dbReference type="Proteomes" id="UP000243180"/>
    </source>
</evidence>
<keyword evidence="4" id="KW-1185">Reference proteome</keyword>
<evidence type="ECO:0000259" key="2">
    <source>
        <dbReference type="Pfam" id="PF11141"/>
    </source>
</evidence>
<sequence>MKAFFLIFATGLLGLSLPARAADEAEPSEASAKAAVLIPGVVTRSQFTRDIKSLEPVDAISALTNDLTRIVYFTEIHDMAGQTVMHRWEYNGKIILEVPIKVGTSRWRAYSTKTLDPAWTGEWKVSVVDAAGGTLSVNTFSYLKQPETPTSVATNPLP</sequence>
<evidence type="ECO:0000256" key="1">
    <source>
        <dbReference type="SAM" id="SignalP"/>
    </source>
</evidence>
<dbReference type="EMBL" id="AP014879">
    <property type="protein sequence ID" value="BAV35078.1"/>
    <property type="molecule type" value="Genomic_DNA"/>
</dbReference>
<dbReference type="InterPro" id="IPR022606">
    <property type="entry name" value="DUF2914"/>
</dbReference>
<accession>A0A1B4XJV4</accession>
<dbReference type="AlphaFoldDB" id="A0A1B4XJV4"/>
<reference evidence="3 4" key="1">
    <citation type="submission" date="2015-05" db="EMBL/GenBank/DDBJ databases">
        <title>Complete genome sequence of a sulfur-oxidizing gammaproteobacterium strain HA5.</title>
        <authorList>
            <person name="Miura A."/>
            <person name="Kojima H."/>
            <person name="Fukui M."/>
        </authorList>
    </citation>
    <scope>NUCLEOTIDE SEQUENCE [LARGE SCALE GENOMIC DNA]</scope>
    <source>
        <strain evidence="3 4">HA5</strain>
    </source>
</reference>
<organism evidence="3 4">
    <name type="scientific">Sulfuricaulis limicola</name>
    <dbReference type="NCBI Taxonomy" id="1620215"/>
    <lineage>
        <taxon>Bacteria</taxon>
        <taxon>Pseudomonadati</taxon>
        <taxon>Pseudomonadota</taxon>
        <taxon>Gammaproteobacteria</taxon>
        <taxon>Acidiferrobacterales</taxon>
        <taxon>Acidiferrobacteraceae</taxon>
        <taxon>Sulfuricaulis</taxon>
    </lineage>
</organism>
<evidence type="ECO:0000313" key="3">
    <source>
        <dbReference type="EMBL" id="BAV35078.1"/>
    </source>
</evidence>
<dbReference type="KEGG" id="slim:SCL_2801"/>
<feature type="chain" id="PRO_5008572510" description="DUF2914 domain-containing protein" evidence="1">
    <location>
        <begin position="22"/>
        <end position="158"/>
    </location>
</feature>
<dbReference type="OrthoDB" id="9796654at2"/>
<feature type="signal peptide" evidence="1">
    <location>
        <begin position="1"/>
        <end position="21"/>
    </location>
</feature>
<dbReference type="InParanoid" id="A0A1B4XJV4"/>
<protein>
    <recommendedName>
        <fullName evidence="2">DUF2914 domain-containing protein</fullName>
    </recommendedName>
</protein>
<name>A0A1B4XJV4_9GAMM</name>
<feature type="domain" description="DUF2914" evidence="2">
    <location>
        <begin position="82"/>
        <end position="141"/>
    </location>
</feature>